<reference evidence="3 4" key="1">
    <citation type="journal article" date="2010" name="BMC Genomics">
        <title>Genome comparison of the epiphytic bacteria Erwinia billingiae and E. tasmaniensis with the pear pathogen E. pyrifoliae.</title>
        <authorList>
            <person name="Kube M."/>
            <person name="Migdoll A.M."/>
            <person name="Gehring I."/>
            <person name="Heitmann K."/>
            <person name="Mayer Y."/>
            <person name="Kuhl H."/>
            <person name="Knaust F."/>
            <person name="Geider K."/>
            <person name="Reinhardt R."/>
        </authorList>
    </citation>
    <scope>NUCLEOTIDE SEQUENCE [LARGE SCALE GENOMIC DNA]</scope>
    <source>
        <strain evidence="3 4">Eb661</strain>
    </source>
</reference>
<dbReference type="STRING" id="634500.EbC_43630"/>
<gene>
    <name evidence="3" type="ordered locus">EbC_43630</name>
</gene>
<dbReference type="InterPro" id="IPR002491">
    <property type="entry name" value="ABC_transptr_periplasmic_BD"/>
</dbReference>
<dbReference type="Pfam" id="PF01497">
    <property type="entry name" value="Peripla_BP_2"/>
    <property type="match status" value="1"/>
</dbReference>
<name>D8ML66_ERWBE</name>
<evidence type="ECO:0000313" key="3">
    <source>
        <dbReference type="EMBL" id="CAX61894.1"/>
    </source>
</evidence>
<evidence type="ECO:0000313" key="4">
    <source>
        <dbReference type="Proteomes" id="UP000008793"/>
    </source>
</evidence>
<dbReference type="KEGG" id="ebi:EbC_43630"/>
<dbReference type="EMBL" id="FP236843">
    <property type="protein sequence ID" value="CAX61894.1"/>
    <property type="molecule type" value="Genomic_DNA"/>
</dbReference>
<dbReference type="HOGENOM" id="CLU_038034_13_2_6"/>
<dbReference type="Proteomes" id="UP000008793">
    <property type="component" value="Chromosome"/>
</dbReference>
<keyword evidence="4" id="KW-1185">Reference proteome</keyword>
<protein>
    <submittedName>
        <fullName evidence="3">Iron(III) dicitrate-binding protein</fullName>
    </submittedName>
</protein>
<dbReference type="InterPro" id="IPR050902">
    <property type="entry name" value="ABC_Transporter_SBP"/>
</dbReference>
<evidence type="ECO:0000256" key="1">
    <source>
        <dbReference type="SAM" id="SignalP"/>
    </source>
</evidence>
<sequence>MNMRPILLPLLAALSLTTFSQSLFARTVTDDAGNRVTVPVQATRIADGWYAHHSLLMTLGAGDRIVATVNHAKDRPWMFKIQPSLNQALSVHGRSFESEALLTRKVDAVFVAAEDGDAAAYRQAGLPTLVMGFDDFPSMKRSLLTTAEVVGTEKARRRALAYNAYLDQHIAAIQAKTAALPADQRPRVLHIESLHPLKVDGSHTLIDTWIKLAGGRNAAAEVSGNMKETSPENVLFWQPDIIIIGAGAGSIADSDYATLFSSLNAVKNHQVWQNPAGVFPWDRYGTEAALQIQWAAKLLHPALFPDLDMVKTTQDFYQRFFDYPLTADQAGRILRVLGPE</sequence>
<dbReference type="eggNOG" id="COG0614">
    <property type="taxonomic scope" value="Bacteria"/>
</dbReference>
<dbReference type="AlphaFoldDB" id="D8ML66"/>
<dbReference type="PROSITE" id="PS50983">
    <property type="entry name" value="FE_B12_PBP"/>
    <property type="match status" value="1"/>
</dbReference>
<dbReference type="SUPFAM" id="SSF53807">
    <property type="entry name" value="Helical backbone' metal receptor"/>
    <property type="match status" value="1"/>
</dbReference>
<dbReference type="PANTHER" id="PTHR30535">
    <property type="entry name" value="VITAMIN B12-BINDING PROTEIN"/>
    <property type="match status" value="1"/>
</dbReference>
<proteinExistence type="predicted"/>
<accession>D8ML66</accession>
<dbReference type="Gene3D" id="3.40.50.1980">
    <property type="entry name" value="Nitrogenase molybdenum iron protein domain"/>
    <property type="match status" value="2"/>
</dbReference>
<feature type="domain" description="Fe/B12 periplasmic-binding" evidence="2">
    <location>
        <begin position="44"/>
        <end position="307"/>
    </location>
</feature>
<feature type="signal peptide" evidence="1">
    <location>
        <begin position="1"/>
        <end position="25"/>
    </location>
</feature>
<keyword evidence="1" id="KW-0732">Signal</keyword>
<evidence type="ECO:0000259" key="2">
    <source>
        <dbReference type="PROSITE" id="PS50983"/>
    </source>
</evidence>
<feature type="chain" id="PRO_5003117957" evidence="1">
    <location>
        <begin position="26"/>
        <end position="340"/>
    </location>
</feature>
<organism evidence="4">
    <name type="scientific">Erwinia billingiae (strain Eb661)</name>
    <dbReference type="NCBI Taxonomy" id="634500"/>
    <lineage>
        <taxon>Bacteria</taxon>
        <taxon>Pseudomonadati</taxon>
        <taxon>Pseudomonadota</taxon>
        <taxon>Gammaproteobacteria</taxon>
        <taxon>Enterobacterales</taxon>
        <taxon>Erwiniaceae</taxon>
        <taxon>Erwinia</taxon>
    </lineage>
</organism>
<dbReference type="PANTHER" id="PTHR30535:SF34">
    <property type="entry name" value="MOLYBDATE-BINDING PROTEIN MOLA"/>
    <property type="match status" value="1"/>
</dbReference>